<dbReference type="PATRIC" id="fig|456.5.peg.2265"/>
<dbReference type="AlphaFoldDB" id="A0A0W0VCE5"/>
<organism evidence="1 2">
    <name type="scientific">Legionella jordanis</name>
    <dbReference type="NCBI Taxonomy" id="456"/>
    <lineage>
        <taxon>Bacteria</taxon>
        <taxon>Pseudomonadati</taxon>
        <taxon>Pseudomonadota</taxon>
        <taxon>Gammaproteobacteria</taxon>
        <taxon>Legionellales</taxon>
        <taxon>Legionellaceae</taxon>
        <taxon>Legionella</taxon>
    </lineage>
</organism>
<dbReference type="EMBL" id="LNYJ01000011">
    <property type="protein sequence ID" value="KTD17803.1"/>
    <property type="molecule type" value="Genomic_DNA"/>
</dbReference>
<accession>A0A0W0VCE5</accession>
<sequence>MDEKELQELQEEVKKTIAKLLEQAKQFTTTAGKIRKISLEYFLNPQLWASLIKNSQEAMETSDLQEYSALVQSCFVEGEQLAERAQHLAYKTSSPPSLVAALDDFVQQSGLSLRLKQNAYTFIEKPSKPHVKRYMQQFLCALSIYRFNLNILDAYRLMIVHPNLDVNKYEDAVSAAKAHLEGLSDPKNPDPINTSWNKAKAIKSHLEQLKKEVQGFTTPLRQTVEEQNKRLTLLFGEGALLLQKSFNKFPNSSASRFLYDSPWHRFIKEISSDFYPNKVSHSMYSDSISINSPCPEWLLADIKKMDDILENKLPNLKKELLRRAFASINECLTNLKIEAECKNIELKHEAPDSFYKSSVYPGMLLYKNIAEGGQGKIPCPSLSLN</sequence>
<reference evidence="1 2" key="1">
    <citation type="submission" date="2015-11" db="EMBL/GenBank/DDBJ databases">
        <title>Genomic analysis of 38 Legionella species identifies large and diverse effector repertoires.</title>
        <authorList>
            <person name="Burstein D."/>
            <person name="Amaro F."/>
            <person name="Zusman T."/>
            <person name="Lifshitz Z."/>
            <person name="Cohen O."/>
            <person name="Gilbert J.A."/>
            <person name="Pupko T."/>
            <person name="Shuman H.A."/>
            <person name="Segal G."/>
        </authorList>
    </citation>
    <scope>NUCLEOTIDE SEQUENCE [LARGE SCALE GENOMIC DNA]</scope>
    <source>
        <strain evidence="1 2">BL-540</strain>
    </source>
</reference>
<proteinExistence type="predicted"/>
<evidence type="ECO:0000313" key="2">
    <source>
        <dbReference type="Proteomes" id="UP000055035"/>
    </source>
</evidence>
<protein>
    <submittedName>
        <fullName evidence="1">Coiled-coil protein</fullName>
    </submittedName>
</protein>
<keyword evidence="2" id="KW-1185">Reference proteome</keyword>
<evidence type="ECO:0000313" key="1">
    <source>
        <dbReference type="EMBL" id="KTD17803.1"/>
    </source>
</evidence>
<dbReference type="Proteomes" id="UP000055035">
    <property type="component" value="Unassembled WGS sequence"/>
</dbReference>
<dbReference type="OrthoDB" id="5652426at2"/>
<gene>
    <name evidence="1" type="ORF">Ljor_2109</name>
</gene>
<dbReference type="RefSeq" id="WP_058471525.1">
    <property type="nucleotide sequence ID" value="NZ_CAAAIC010000001.1"/>
</dbReference>
<comment type="caution">
    <text evidence="1">The sequence shown here is derived from an EMBL/GenBank/DDBJ whole genome shotgun (WGS) entry which is preliminary data.</text>
</comment>
<dbReference type="STRING" id="456.Ljor_2109"/>
<name>A0A0W0VCE5_9GAMM</name>